<protein>
    <submittedName>
        <fullName evidence="1">Uncharacterized protein</fullName>
    </submittedName>
</protein>
<reference evidence="1" key="4">
    <citation type="submission" date="2019-03" db="UniProtKB">
        <authorList>
            <consortium name="EnsemblPlants"/>
        </authorList>
    </citation>
    <scope>IDENTIFICATION</scope>
</reference>
<dbReference type="Proteomes" id="UP000015105">
    <property type="component" value="Chromosome 2D"/>
</dbReference>
<accession>A0A453DFR5</accession>
<dbReference type="EnsemblPlants" id="AET2Gv21223300.1">
    <property type="protein sequence ID" value="AET2Gv21223300.1"/>
    <property type="gene ID" value="AET2Gv21223300"/>
</dbReference>
<reference evidence="2" key="2">
    <citation type="journal article" date="2017" name="Nat. Plants">
        <title>The Aegilops tauschii genome reveals multiple impacts of transposons.</title>
        <authorList>
            <person name="Zhao G."/>
            <person name="Zou C."/>
            <person name="Li K."/>
            <person name="Wang K."/>
            <person name="Li T."/>
            <person name="Gao L."/>
            <person name="Zhang X."/>
            <person name="Wang H."/>
            <person name="Yang Z."/>
            <person name="Liu X."/>
            <person name="Jiang W."/>
            <person name="Mao L."/>
            <person name="Kong X."/>
            <person name="Jiao Y."/>
            <person name="Jia J."/>
        </authorList>
    </citation>
    <scope>NUCLEOTIDE SEQUENCE [LARGE SCALE GENOMIC DNA]</scope>
    <source>
        <strain evidence="2">cv. AL8/78</strain>
    </source>
</reference>
<evidence type="ECO:0000313" key="1">
    <source>
        <dbReference type="EnsemblPlants" id="AET2Gv21223300.1"/>
    </source>
</evidence>
<proteinExistence type="predicted"/>
<organism evidence="1 2">
    <name type="scientific">Aegilops tauschii subsp. strangulata</name>
    <name type="common">Goatgrass</name>
    <dbReference type="NCBI Taxonomy" id="200361"/>
    <lineage>
        <taxon>Eukaryota</taxon>
        <taxon>Viridiplantae</taxon>
        <taxon>Streptophyta</taxon>
        <taxon>Embryophyta</taxon>
        <taxon>Tracheophyta</taxon>
        <taxon>Spermatophyta</taxon>
        <taxon>Magnoliopsida</taxon>
        <taxon>Liliopsida</taxon>
        <taxon>Poales</taxon>
        <taxon>Poaceae</taxon>
        <taxon>BOP clade</taxon>
        <taxon>Pooideae</taxon>
        <taxon>Triticodae</taxon>
        <taxon>Triticeae</taxon>
        <taxon>Triticinae</taxon>
        <taxon>Aegilops</taxon>
    </lineage>
</organism>
<name>A0A453DFR5_AEGTS</name>
<dbReference type="Gramene" id="AET2Gv21223300.1">
    <property type="protein sequence ID" value="AET2Gv21223300.1"/>
    <property type="gene ID" value="AET2Gv21223300"/>
</dbReference>
<reference evidence="1" key="3">
    <citation type="journal article" date="2017" name="Nature">
        <title>Genome sequence of the progenitor of the wheat D genome Aegilops tauschii.</title>
        <authorList>
            <person name="Luo M.C."/>
            <person name="Gu Y.Q."/>
            <person name="Puiu D."/>
            <person name="Wang H."/>
            <person name="Twardziok S.O."/>
            <person name="Deal K.R."/>
            <person name="Huo N."/>
            <person name="Zhu T."/>
            <person name="Wang L."/>
            <person name="Wang Y."/>
            <person name="McGuire P.E."/>
            <person name="Liu S."/>
            <person name="Long H."/>
            <person name="Ramasamy R.K."/>
            <person name="Rodriguez J.C."/>
            <person name="Van S.L."/>
            <person name="Yuan L."/>
            <person name="Wang Z."/>
            <person name="Xia Z."/>
            <person name="Xiao L."/>
            <person name="Anderson O.D."/>
            <person name="Ouyang S."/>
            <person name="Liang Y."/>
            <person name="Zimin A.V."/>
            <person name="Pertea G."/>
            <person name="Qi P."/>
            <person name="Bennetzen J.L."/>
            <person name="Dai X."/>
            <person name="Dawson M.W."/>
            <person name="Muller H.G."/>
            <person name="Kugler K."/>
            <person name="Rivarola-Duarte L."/>
            <person name="Spannagl M."/>
            <person name="Mayer K.F.X."/>
            <person name="Lu F.H."/>
            <person name="Bevan M.W."/>
            <person name="Leroy P."/>
            <person name="Li P."/>
            <person name="You F.M."/>
            <person name="Sun Q."/>
            <person name="Liu Z."/>
            <person name="Lyons E."/>
            <person name="Wicker T."/>
            <person name="Salzberg S.L."/>
            <person name="Devos K.M."/>
            <person name="Dvorak J."/>
        </authorList>
    </citation>
    <scope>NUCLEOTIDE SEQUENCE [LARGE SCALE GENOMIC DNA]</scope>
    <source>
        <strain evidence="1">cv. AL8/78</strain>
    </source>
</reference>
<keyword evidence="2" id="KW-1185">Reference proteome</keyword>
<evidence type="ECO:0000313" key="2">
    <source>
        <dbReference type="Proteomes" id="UP000015105"/>
    </source>
</evidence>
<reference evidence="2" key="1">
    <citation type="journal article" date="2014" name="Science">
        <title>Ancient hybridizations among the ancestral genomes of bread wheat.</title>
        <authorList>
            <consortium name="International Wheat Genome Sequencing Consortium,"/>
            <person name="Marcussen T."/>
            <person name="Sandve S.R."/>
            <person name="Heier L."/>
            <person name="Spannagl M."/>
            <person name="Pfeifer M."/>
            <person name="Jakobsen K.S."/>
            <person name="Wulff B.B."/>
            <person name="Steuernagel B."/>
            <person name="Mayer K.F."/>
            <person name="Olsen O.A."/>
        </authorList>
    </citation>
    <scope>NUCLEOTIDE SEQUENCE [LARGE SCALE GENOMIC DNA]</scope>
    <source>
        <strain evidence="2">cv. AL8/78</strain>
    </source>
</reference>
<sequence>VESADPLRLFLISCSSPPPAPLLPCPSVTKEPAAPLAVKPSKRSSGRLAAKPTAGWSTMDKVQMVLLKKSDIWAGEASAVAPTGADLLKYRELYKKPLPGRFISAIEALMDATSGGKGARQGGPMACV</sequence>
<reference evidence="1" key="5">
    <citation type="journal article" date="2021" name="G3 (Bethesda)">
        <title>Aegilops tauschii genome assembly Aet v5.0 features greater sequence contiguity and improved annotation.</title>
        <authorList>
            <person name="Wang L."/>
            <person name="Zhu T."/>
            <person name="Rodriguez J.C."/>
            <person name="Deal K.R."/>
            <person name="Dubcovsky J."/>
            <person name="McGuire P.E."/>
            <person name="Lux T."/>
            <person name="Spannagl M."/>
            <person name="Mayer K.F.X."/>
            <person name="Baldrich P."/>
            <person name="Meyers B.C."/>
            <person name="Huo N."/>
            <person name="Gu Y.Q."/>
            <person name="Zhou H."/>
            <person name="Devos K.M."/>
            <person name="Bennetzen J.L."/>
            <person name="Unver T."/>
            <person name="Budak H."/>
            <person name="Gulick P.J."/>
            <person name="Galiba G."/>
            <person name="Kalapos B."/>
            <person name="Nelson D.R."/>
            <person name="Li P."/>
            <person name="You F.M."/>
            <person name="Luo M.C."/>
            <person name="Dvorak J."/>
        </authorList>
    </citation>
    <scope>NUCLEOTIDE SEQUENCE [LARGE SCALE GENOMIC DNA]</scope>
    <source>
        <strain evidence="1">cv. AL8/78</strain>
    </source>
</reference>
<dbReference type="AlphaFoldDB" id="A0A453DFR5"/>